<dbReference type="CDD" id="cd00683">
    <property type="entry name" value="Trans_IPPS_HH"/>
    <property type="match status" value="1"/>
</dbReference>
<dbReference type="EC" id="2.5.1.-" evidence="3"/>
<accession>A0AAW9SVQ9</accession>
<dbReference type="SUPFAM" id="SSF48576">
    <property type="entry name" value="Terpenoid synthases"/>
    <property type="match status" value="1"/>
</dbReference>
<dbReference type="AlphaFoldDB" id="A0AAW9SVQ9"/>
<dbReference type="InterPro" id="IPR019845">
    <property type="entry name" value="Squalene/phytoene_synthase_CS"/>
</dbReference>
<dbReference type="InterPro" id="IPR033904">
    <property type="entry name" value="Trans_IPPS_HH"/>
</dbReference>
<reference evidence="3" key="2">
    <citation type="submission" date="2024-05" db="EMBL/GenBank/DDBJ databases">
        <authorList>
            <person name="Wolfe A."/>
        </authorList>
    </citation>
    <scope>NUCLEOTIDE SEQUENCE</scope>
    <source>
        <strain evidence="3">UMB1064</strain>
    </source>
</reference>
<dbReference type="PROSITE" id="PS01045">
    <property type="entry name" value="SQUALEN_PHYTOEN_SYN_2"/>
    <property type="match status" value="1"/>
</dbReference>
<comment type="pathway">
    <text evidence="1">Carotenoid biosynthesis; phytoene biosynthesis.</text>
</comment>
<dbReference type="PANTHER" id="PTHR31480">
    <property type="entry name" value="BIFUNCTIONAL LYCOPENE CYCLASE/PHYTOENE SYNTHASE"/>
    <property type="match status" value="1"/>
</dbReference>
<organism evidence="3 4">
    <name type="scientific">Corynebacterium amycolatum</name>
    <dbReference type="NCBI Taxonomy" id="43765"/>
    <lineage>
        <taxon>Bacteria</taxon>
        <taxon>Bacillati</taxon>
        <taxon>Actinomycetota</taxon>
        <taxon>Actinomycetes</taxon>
        <taxon>Mycobacteriales</taxon>
        <taxon>Corynebacteriaceae</taxon>
        <taxon>Corynebacterium</taxon>
    </lineage>
</organism>
<dbReference type="EMBL" id="JASOOY020000011">
    <property type="protein sequence ID" value="MEO3716530.1"/>
    <property type="molecule type" value="Genomic_DNA"/>
</dbReference>
<reference evidence="3" key="1">
    <citation type="submission" date="2023-05" db="EMBL/GenBank/DDBJ databases">
        <authorList>
            <person name="Du J."/>
        </authorList>
    </citation>
    <scope>NUCLEOTIDE SEQUENCE</scope>
    <source>
        <strain evidence="3">UMB1064</strain>
    </source>
</reference>
<dbReference type="SFLD" id="SFLDS00005">
    <property type="entry name" value="Isoprenoid_Synthase_Type_I"/>
    <property type="match status" value="1"/>
</dbReference>
<evidence type="ECO:0000313" key="4">
    <source>
        <dbReference type="Proteomes" id="UP001223646"/>
    </source>
</evidence>
<dbReference type="SFLD" id="SFLDG01212">
    <property type="entry name" value="Phytoene_synthase_like"/>
    <property type="match status" value="1"/>
</dbReference>
<evidence type="ECO:0000256" key="2">
    <source>
        <dbReference type="ARBA" id="ARBA00022679"/>
    </source>
</evidence>
<gene>
    <name evidence="3" type="ORF">QP460_002850</name>
</gene>
<evidence type="ECO:0000256" key="1">
    <source>
        <dbReference type="ARBA" id="ARBA00004684"/>
    </source>
</evidence>
<dbReference type="Proteomes" id="UP001223646">
    <property type="component" value="Unassembled WGS sequence"/>
</dbReference>
<dbReference type="Gene3D" id="1.10.600.10">
    <property type="entry name" value="Farnesyl Diphosphate Synthase"/>
    <property type="match status" value="1"/>
</dbReference>
<name>A0AAW9SVQ9_CORAY</name>
<sequence length="352" mass="39014">MPTPQPLSTVALPQSYELCRDIMTSHGRTYSLATRLLAPRQQRAVWSLYAWARIVDDYVDCPADADRSPTHIEATVTRLSELFHSAVVIGSLDDVHRGRDRAVISAAAQTFRDYDIDPQLSADFVHSMLMDVPDTSCHIAHFETWEQLDSYMWGSAAVIGLEMMPILGTRTGVSCEEATPYAECLGKAFQVTNFLRDIAEDFRRGRIYLPLNEWEAFGVGTEEIGYCAATGQTTPAVRQALAYFIARNRALYAEASSGVDMLGVPGRQAIRAAEILYSDILGEIERMNYNVFAQRAHVGRARKAKIALPLLFTAVAGRLRQELSGGVGRGRRTPSGFYNAIACARRITSRAR</sequence>
<dbReference type="InterPro" id="IPR002060">
    <property type="entry name" value="Squ/phyt_synthse"/>
</dbReference>
<dbReference type="GO" id="GO:0004311">
    <property type="term" value="F:geranylgeranyl diphosphate synthase activity"/>
    <property type="evidence" value="ECO:0007669"/>
    <property type="project" value="InterPro"/>
</dbReference>
<dbReference type="GO" id="GO:0051996">
    <property type="term" value="F:squalene synthase [NAD(P)H] activity"/>
    <property type="evidence" value="ECO:0007669"/>
    <property type="project" value="InterPro"/>
</dbReference>
<dbReference type="InterPro" id="IPR008949">
    <property type="entry name" value="Isoprenoid_synthase_dom_sf"/>
</dbReference>
<keyword evidence="2 3" id="KW-0808">Transferase</keyword>
<dbReference type="GO" id="GO:0016117">
    <property type="term" value="P:carotenoid biosynthetic process"/>
    <property type="evidence" value="ECO:0007669"/>
    <property type="project" value="UniProtKB-ARBA"/>
</dbReference>
<proteinExistence type="predicted"/>
<evidence type="ECO:0000313" key="3">
    <source>
        <dbReference type="EMBL" id="MEO3716530.1"/>
    </source>
</evidence>
<protein>
    <submittedName>
        <fullName evidence="3">Phytoene/squalene synthase family protein</fullName>
        <ecNumber evidence="3">2.5.1.-</ecNumber>
    </submittedName>
</protein>
<dbReference type="Pfam" id="PF00494">
    <property type="entry name" value="SQS_PSY"/>
    <property type="match status" value="1"/>
</dbReference>
<dbReference type="PROSITE" id="PS01044">
    <property type="entry name" value="SQUALEN_PHYTOEN_SYN_1"/>
    <property type="match status" value="1"/>
</dbReference>
<dbReference type="RefSeq" id="WP_284825565.1">
    <property type="nucleotide sequence ID" value="NZ_JASOOY020000011.1"/>
</dbReference>
<dbReference type="InterPro" id="IPR044843">
    <property type="entry name" value="Trans_IPPS_bact-type"/>
</dbReference>
<dbReference type="SFLD" id="SFLDG01018">
    <property type="entry name" value="Squalene/Phytoene_Synthase_Lik"/>
    <property type="match status" value="1"/>
</dbReference>
<comment type="caution">
    <text evidence="3">The sequence shown here is derived from an EMBL/GenBank/DDBJ whole genome shotgun (WGS) entry which is preliminary data.</text>
</comment>